<dbReference type="CDD" id="cd14797">
    <property type="entry name" value="DUF302"/>
    <property type="match status" value="1"/>
</dbReference>
<evidence type="ECO:0000313" key="3">
    <source>
        <dbReference type="EMBL" id="ANJ66825.1"/>
    </source>
</evidence>
<evidence type="ECO:0000259" key="2">
    <source>
        <dbReference type="Pfam" id="PF03625"/>
    </source>
</evidence>
<reference evidence="3 4" key="1">
    <citation type="submission" date="2016-06" db="EMBL/GenBank/DDBJ databases">
        <title>Insight into the functional genes involving in sulfur oxidation in Pearl River water.</title>
        <authorList>
            <person name="Luo J."/>
            <person name="Tan X."/>
            <person name="Lin W."/>
        </authorList>
    </citation>
    <scope>NUCLEOTIDE SEQUENCE [LARGE SCALE GENOMIC DNA]</scope>
    <source>
        <strain evidence="3 4">LS2</strain>
    </source>
</reference>
<feature type="chain" id="PRO_5008250353" description="DUF302 domain-containing protein" evidence="1">
    <location>
        <begin position="22"/>
        <end position="150"/>
    </location>
</feature>
<proteinExistence type="predicted"/>
<dbReference type="PANTHER" id="PTHR38342">
    <property type="entry name" value="SLR5037 PROTEIN"/>
    <property type="match status" value="1"/>
</dbReference>
<dbReference type="InterPro" id="IPR035923">
    <property type="entry name" value="TT1751-like_sf"/>
</dbReference>
<keyword evidence="4" id="KW-1185">Reference proteome</keyword>
<dbReference type="RefSeq" id="WP_066099187.1">
    <property type="nucleotide sequence ID" value="NZ_CP016027.1"/>
</dbReference>
<dbReference type="Gene3D" id="3.30.310.70">
    <property type="entry name" value="TT1751-like domain"/>
    <property type="match status" value="1"/>
</dbReference>
<protein>
    <recommendedName>
        <fullName evidence="2">DUF302 domain-containing protein</fullName>
    </recommendedName>
</protein>
<dbReference type="InterPro" id="IPR005180">
    <property type="entry name" value="DUF302"/>
</dbReference>
<dbReference type="Proteomes" id="UP000078596">
    <property type="component" value="Chromosome"/>
</dbReference>
<sequence length="150" mass="16507">MNWLRRILLVVLAFVAGNAMADVGLIRHKSAWSVEETMSRAEQIVKERGFTIFAMVDHAKGGASVGDELRPTQLLIFGNPKGGTPFMQCAQTVGIDLPLKILVWQDAAGQVWLGYNDPEWIARRHRVPKCPAAAKISKGMADLVDAILKK</sequence>
<dbReference type="PANTHER" id="PTHR38342:SF2">
    <property type="entry name" value="INNER MEMBRANE OR EXPORTED"/>
    <property type="match status" value="1"/>
</dbReference>
<dbReference type="KEGG" id="haz:A9404_05035"/>
<accession>A0A191ZG44</accession>
<gene>
    <name evidence="3" type="ORF">A9404_05035</name>
</gene>
<keyword evidence="1" id="KW-0732">Signal</keyword>
<evidence type="ECO:0000313" key="4">
    <source>
        <dbReference type="Proteomes" id="UP000078596"/>
    </source>
</evidence>
<dbReference type="AlphaFoldDB" id="A0A191ZG44"/>
<dbReference type="SUPFAM" id="SSF103247">
    <property type="entry name" value="TT1751-like"/>
    <property type="match status" value="1"/>
</dbReference>
<evidence type="ECO:0000256" key="1">
    <source>
        <dbReference type="SAM" id="SignalP"/>
    </source>
</evidence>
<dbReference type="Pfam" id="PF03625">
    <property type="entry name" value="DUF302"/>
    <property type="match status" value="1"/>
</dbReference>
<feature type="domain" description="DUF302" evidence="2">
    <location>
        <begin position="56"/>
        <end position="118"/>
    </location>
</feature>
<dbReference type="EMBL" id="CP016027">
    <property type="protein sequence ID" value="ANJ66825.1"/>
    <property type="molecule type" value="Genomic_DNA"/>
</dbReference>
<organism evidence="3 4">
    <name type="scientific">Halothiobacillus diazotrophicus</name>
    <dbReference type="NCBI Taxonomy" id="1860122"/>
    <lineage>
        <taxon>Bacteria</taxon>
        <taxon>Pseudomonadati</taxon>
        <taxon>Pseudomonadota</taxon>
        <taxon>Gammaproteobacteria</taxon>
        <taxon>Chromatiales</taxon>
        <taxon>Halothiobacillaceae</taxon>
        <taxon>Halothiobacillus</taxon>
    </lineage>
</organism>
<name>A0A191ZG44_9GAMM</name>
<feature type="signal peptide" evidence="1">
    <location>
        <begin position="1"/>
        <end position="21"/>
    </location>
</feature>